<dbReference type="Pfam" id="PF25917">
    <property type="entry name" value="BSH_RND"/>
    <property type="match status" value="1"/>
</dbReference>
<evidence type="ECO:0000313" key="10">
    <source>
        <dbReference type="Proteomes" id="UP000051681"/>
    </source>
</evidence>
<dbReference type="PANTHER" id="PTHR30386">
    <property type="entry name" value="MEMBRANE FUSION SUBUNIT OF EMRAB-TOLC MULTIDRUG EFFLUX PUMP"/>
    <property type="match status" value="1"/>
</dbReference>
<dbReference type="AlphaFoldDB" id="A0A0P1HDE4"/>
<proteinExistence type="predicted"/>
<evidence type="ECO:0000259" key="7">
    <source>
        <dbReference type="Pfam" id="PF25917"/>
    </source>
</evidence>
<dbReference type="InterPro" id="IPR058792">
    <property type="entry name" value="Beta-barrel_RND_2"/>
</dbReference>
<evidence type="ECO:0000256" key="2">
    <source>
        <dbReference type="ARBA" id="ARBA00022692"/>
    </source>
</evidence>
<evidence type="ECO:0000256" key="5">
    <source>
        <dbReference type="SAM" id="Coils"/>
    </source>
</evidence>
<sequence>MSEEISQDRESSGVIVKITSGVLVLAAVGIVGWNTLADRYAPSTSRSTVTAQVIQIAPRVPGRTDQVFVRDNQLVQQGDALFHIDDETYRLAAQSARVQLQNALQGVEASTSRIAAAQAQVAQARVNLEKTEADTKRAMRLVERGVVSEVRGQDAERALTAARATLEAAVSQAEAAQQQLGDAANNPQVKAARLALEKAEYDLASTVVTAPSFGAISNLKLAPGQFVGAGTPVITFIDAEDIWITANLRENQLGNVTSGDRVTIAFDAIPGKVFEGTLDSIGWGINATPRQAGGLPVSTAPTEWFEPARRIPVRIDLAALPLVMDYPLRLGGKADVVIHTGENGIISGLASMFQRVRSTLSYLY</sequence>
<evidence type="ECO:0000259" key="8">
    <source>
        <dbReference type="Pfam" id="PF25954"/>
    </source>
</evidence>
<gene>
    <name evidence="9" type="primary">mdtN</name>
    <name evidence="9" type="ORF">TM5383_02113</name>
</gene>
<dbReference type="InterPro" id="IPR050739">
    <property type="entry name" value="MFP"/>
</dbReference>
<feature type="domain" description="CusB-like beta-barrel" evidence="8">
    <location>
        <begin position="242"/>
        <end position="291"/>
    </location>
</feature>
<dbReference type="PANTHER" id="PTHR30386:SF26">
    <property type="entry name" value="TRANSPORT PROTEIN COMB"/>
    <property type="match status" value="1"/>
</dbReference>
<evidence type="ECO:0000256" key="1">
    <source>
        <dbReference type="ARBA" id="ARBA00004167"/>
    </source>
</evidence>
<evidence type="ECO:0000256" key="3">
    <source>
        <dbReference type="ARBA" id="ARBA00022989"/>
    </source>
</evidence>
<keyword evidence="3 6" id="KW-1133">Transmembrane helix</keyword>
<dbReference type="SUPFAM" id="SSF111369">
    <property type="entry name" value="HlyD-like secretion proteins"/>
    <property type="match status" value="2"/>
</dbReference>
<dbReference type="RefSeq" id="WP_058318984.1">
    <property type="nucleotide sequence ID" value="NZ_CYSF01000009.1"/>
</dbReference>
<keyword evidence="10" id="KW-1185">Reference proteome</keyword>
<dbReference type="STRING" id="340021.TM5383_02113"/>
<evidence type="ECO:0000256" key="6">
    <source>
        <dbReference type="SAM" id="Phobius"/>
    </source>
</evidence>
<comment type="subcellular location">
    <subcellularLocation>
        <location evidence="1">Membrane</location>
        <topology evidence="1">Single-pass membrane protein</topology>
    </subcellularLocation>
</comment>
<dbReference type="GO" id="GO:0016020">
    <property type="term" value="C:membrane"/>
    <property type="evidence" value="ECO:0007669"/>
    <property type="project" value="UniProtKB-SubCell"/>
</dbReference>
<organism evidence="9 10">
    <name type="scientific">Thalassovita mediterranea</name>
    <dbReference type="NCBI Taxonomy" id="340021"/>
    <lineage>
        <taxon>Bacteria</taxon>
        <taxon>Pseudomonadati</taxon>
        <taxon>Pseudomonadota</taxon>
        <taxon>Alphaproteobacteria</taxon>
        <taxon>Rhodobacterales</taxon>
        <taxon>Roseobacteraceae</taxon>
        <taxon>Thalassovita</taxon>
    </lineage>
</organism>
<dbReference type="Gene3D" id="2.40.50.100">
    <property type="match status" value="1"/>
</dbReference>
<feature type="coiled-coil region" evidence="5">
    <location>
        <begin position="159"/>
        <end position="186"/>
    </location>
</feature>
<protein>
    <submittedName>
        <fullName evidence="9">Multidrug resistance protein MdtN</fullName>
    </submittedName>
</protein>
<dbReference type="Gene3D" id="1.10.287.470">
    <property type="entry name" value="Helix hairpin bin"/>
    <property type="match status" value="1"/>
</dbReference>
<keyword evidence="5" id="KW-0175">Coiled coil</keyword>
<dbReference type="Proteomes" id="UP000051681">
    <property type="component" value="Unassembled WGS sequence"/>
</dbReference>
<dbReference type="Pfam" id="PF25954">
    <property type="entry name" value="Beta-barrel_RND_2"/>
    <property type="match status" value="1"/>
</dbReference>
<feature type="transmembrane region" description="Helical" evidence="6">
    <location>
        <begin position="12"/>
        <end position="33"/>
    </location>
</feature>
<reference evidence="9 10" key="1">
    <citation type="submission" date="2015-09" db="EMBL/GenBank/DDBJ databases">
        <authorList>
            <consortium name="Swine Surveillance"/>
        </authorList>
    </citation>
    <scope>NUCLEOTIDE SEQUENCE [LARGE SCALE GENOMIC DNA]</scope>
    <source>
        <strain evidence="9 10">CECT 8383</strain>
    </source>
</reference>
<keyword evidence="2 6" id="KW-0812">Transmembrane</keyword>
<dbReference type="Gene3D" id="2.40.30.170">
    <property type="match status" value="1"/>
</dbReference>
<accession>A0A0P1HDE4</accession>
<name>A0A0P1HDE4_9RHOB</name>
<keyword evidence="4 6" id="KW-0472">Membrane</keyword>
<dbReference type="EMBL" id="CYSF01000009">
    <property type="protein sequence ID" value="CUH84894.1"/>
    <property type="molecule type" value="Genomic_DNA"/>
</dbReference>
<feature type="domain" description="Multidrug resistance protein MdtA-like barrel-sandwich hybrid" evidence="7">
    <location>
        <begin position="53"/>
        <end position="232"/>
    </location>
</feature>
<dbReference type="InterPro" id="IPR058625">
    <property type="entry name" value="MdtA-like_BSH"/>
</dbReference>
<evidence type="ECO:0000256" key="4">
    <source>
        <dbReference type="ARBA" id="ARBA00023136"/>
    </source>
</evidence>
<evidence type="ECO:0000313" key="9">
    <source>
        <dbReference type="EMBL" id="CUH84894.1"/>
    </source>
</evidence>